<feature type="chain" id="PRO_5029498805" evidence="1">
    <location>
        <begin position="26"/>
        <end position="73"/>
    </location>
</feature>
<accession>A0A7I8KSV0</accession>
<sequence length="73" mass="7645">MAAKGVLKFLLLATLLALFSSPGLAQPKCSRSTFCFGDAGSCSDGGCAERCRYIPEGANKACCDFEGNCCCHK</sequence>
<dbReference type="Proteomes" id="UP000663760">
    <property type="component" value="Chromosome 7"/>
</dbReference>
<protein>
    <submittedName>
        <fullName evidence="2">Uncharacterized protein</fullName>
    </submittedName>
</protein>
<evidence type="ECO:0000313" key="3">
    <source>
        <dbReference type="Proteomes" id="UP000663760"/>
    </source>
</evidence>
<feature type="signal peptide" evidence="1">
    <location>
        <begin position="1"/>
        <end position="25"/>
    </location>
</feature>
<keyword evidence="1" id="KW-0732">Signal</keyword>
<evidence type="ECO:0000256" key="1">
    <source>
        <dbReference type="SAM" id="SignalP"/>
    </source>
</evidence>
<reference evidence="2" key="1">
    <citation type="submission" date="2020-02" db="EMBL/GenBank/DDBJ databases">
        <authorList>
            <person name="Scholz U."/>
            <person name="Mascher M."/>
            <person name="Fiebig A."/>
        </authorList>
    </citation>
    <scope>NUCLEOTIDE SEQUENCE</scope>
</reference>
<proteinExistence type="predicted"/>
<organism evidence="2 3">
    <name type="scientific">Spirodela intermedia</name>
    <name type="common">Intermediate duckweed</name>
    <dbReference type="NCBI Taxonomy" id="51605"/>
    <lineage>
        <taxon>Eukaryota</taxon>
        <taxon>Viridiplantae</taxon>
        <taxon>Streptophyta</taxon>
        <taxon>Embryophyta</taxon>
        <taxon>Tracheophyta</taxon>
        <taxon>Spermatophyta</taxon>
        <taxon>Magnoliopsida</taxon>
        <taxon>Liliopsida</taxon>
        <taxon>Araceae</taxon>
        <taxon>Lemnoideae</taxon>
        <taxon>Spirodela</taxon>
    </lineage>
</organism>
<dbReference type="EMBL" id="LR746270">
    <property type="protein sequence ID" value="CAA7400045.1"/>
    <property type="molecule type" value="Genomic_DNA"/>
</dbReference>
<name>A0A7I8KSV0_SPIIN</name>
<gene>
    <name evidence="2" type="ORF">SI8410_07010715</name>
</gene>
<dbReference type="AlphaFoldDB" id="A0A7I8KSV0"/>
<evidence type="ECO:0000313" key="2">
    <source>
        <dbReference type="EMBL" id="CAA7400045.1"/>
    </source>
</evidence>
<keyword evidence="3" id="KW-1185">Reference proteome</keyword>